<feature type="compositionally biased region" description="Basic and acidic residues" evidence="5">
    <location>
        <begin position="12"/>
        <end position="24"/>
    </location>
</feature>
<reference evidence="9" key="1">
    <citation type="submission" date="2022-07" db="EMBL/GenBank/DDBJ databases">
        <title>Evaluation of T. orientalis genome assembly methods using nanopore sequencing and analysis of variation between genomes.</title>
        <authorList>
            <person name="Yam J."/>
            <person name="Micallef M.L."/>
            <person name="Liu M."/>
            <person name="Djordjevic S.P."/>
            <person name="Bogema D.R."/>
            <person name="Jenkins C."/>
        </authorList>
    </citation>
    <scope>NUCLEOTIDE SEQUENCE</scope>
    <source>
        <strain evidence="9">Fish Creek</strain>
    </source>
</reference>
<dbReference type="PANTHER" id="PTHR12374:SF20">
    <property type="entry name" value="TRANSCRIPTIONAL ADAPTER 2-ALPHA"/>
    <property type="match status" value="1"/>
</dbReference>
<feature type="domain" description="SANT" evidence="8">
    <location>
        <begin position="144"/>
        <end position="201"/>
    </location>
</feature>
<dbReference type="GO" id="GO:0006338">
    <property type="term" value="P:chromatin remodeling"/>
    <property type="evidence" value="ECO:0007669"/>
    <property type="project" value="TreeGrafter"/>
</dbReference>
<dbReference type="PROSITE" id="PS51293">
    <property type="entry name" value="SANT"/>
    <property type="match status" value="1"/>
</dbReference>
<keyword evidence="1" id="KW-0479">Metal-binding</keyword>
<evidence type="ECO:0000256" key="1">
    <source>
        <dbReference type="ARBA" id="ARBA00022723"/>
    </source>
</evidence>
<sequence>MENNNVCPQAKNADKRVSKSEKTSATDGVMKPQSIGTKCRPHEAISKAQAHPKLRENDSSVVIKAIGSYVQCNICSKLCSRQGHIKCAECIDFNICIKCFCSGLEKPDEEALSSSFVNVPLKDSSSEHLNTHKYIPVGPSNFALFSKDWSAEQELLLIDAISKYGLGNWTEVSDMVTMSYAGYKTEEECEAHYYQYYLNSATAPLPDTTSLIYDDNGKPLMVPHRGPRPLQDKPKPGIQTTQTSSNKPQAKPQIIGYWPLRGDFDIEYDNDAELILADMEFRPDDTPEQIELKLSVIEIYNSKLDERIYRKKIIIERGLLDTKSLQQKERKYTTEEKELYNLFKPFLRFQTPEEHDHTIRLIVKERKLRSRLYQLMIWKTLGLESAEDIKKYEDKLQRIDYFKEVLIKQESDPSRRHEKRLRTSSFETETTSTSSANKLKLKDFMEENEIEFCESLQLPPIAYFLAKRVLLQELACNTIYSVDDMCNELRIDGTKQGRIFDFLLMLSPKALRSMDQEVADLSKATLDKYGFIDTSNSSTQITVDTTASPRVVPVEKSTESSTKTSNPESRGSHTSRSTTKSTSATERPLKQQKLQF</sequence>
<dbReference type="CDD" id="cd02335">
    <property type="entry name" value="ZZ_ADA2"/>
    <property type="match status" value="1"/>
</dbReference>
<dbReference type="PANTHER" id="PTHR12374">
    <property type="entry name" value="TRANSCRIPTIONAL ADAPTOR 2 ADA2 -RELATED"/>
    <property type="match status" value="1"/>
</dbReference>
<dbReference type="SMART" id="SM00717">
    <property type="entry name" value="SANT"/>
    <property type="match status" value="1"/>
</dbReference>
<feature type="region of interest" description="Disordered" evidence="5">
    <location>
        <begin position="1"/>
        <end position="34"/>
    </location>
</feature>
<dbReference type="InterPro" id="IPR009057">
    <property type="entry name" value="Homeodomain-like_sf"/>
</dbReference>
<dbReference type="InterPro" id="IPR017884">
    <property type="entry name" value="SANT_dom"/>
</dbReference>
<evidence type="ECO:0000256" key="4">
    <source>
        <dbReference type="PROSITE-ProRule" id="PRU00228"/>
    </source>
</evidence>
<feature type="compositionally biased region" description="Low complexity" evidence="5">
    <location>
        <begin position="572"/>
        <end position="586"/>
    </location>
</feature>
<dbReference type="PROSITE" id="PS50090">
    <property type="entry name" value="MYB_LIKE"/>
    <property type="match status" value="1"/>
</dbReference>
<dbReference type="AlphaFoldDB" id="A0A976M4F1"/>
<dbReference type="Pfam" id="PF00249">
    <property type="entry name" value="Myb_DNA-binding"/>
    <property type="match status" value="1"/>
</dbReference>
<feature type="domain" description="Myb-like" evidence="6">
    <location>
        <begin position="149"/>
        <end position="197"/>
    </location>
</feature>
<dbReference type="InterPro" id="IPR041983">
    <property type="entry name" value="ADA2-like_ZZ"/>
</dbReference>
<dbReference type="PROSITE" id="PS01357">
    <property type="entry name" value="ZF_ZZ_1"/>
    <property type="match status" value="1"/>
</dbReference>
<feature type="compositionally biased region" description="Polar residues" evidence="5">
    <location>
        <begin position="238"/>
        <end position="248"/>
    </location>
</feature>
<dbReference type="InterPro" id="IPR036388">
    <property type="entry name" value="WH-like_DNA-bd_sf"/>
</dbReference>
<dbReference type="SMART" id="SM00291">
    <property type="entry name" value="ZnF_ZZ"/>
    <property type="match status" value="1"/>
</dbReference>
<feature type="region of interest" description="Disordered" evidence="5">
    <location>
        <begin position="542"/>
        <end position="596"/>
    </location>
</feature>
<dbReference type="CDD" id="cd00167">
    <property type="entry name" value="SANT"/>
    <property type="match status" value="1"/>
</dbReference>
<proteinExistence type="predicted"/>
<evidence type="ECO:0000313" key="9">
    <source>
        <dbReference type="EMBL" id="UKJ88181.2"/>
    </source>
</evidence>
<dbReference type="GO" id="GO:0008270">
    <property type="term" value="F:zinc ion binding"/>
    <property type="evidence" value="ECO:0007669"/>
    <property type="project" value="UniProtKB-KW"/>
</dbReference>
<dbReference type="Proteomes" id="UP000244803">
    <property type="component" value="Chromosome 1"/>
</dbReference>
<keyword evidence="3" id="KW-0862">Zinc</keyword>
<evidence type="ECO:0000256" key="2">
    <source>
        <dbReference type="ARBA" id="ARBA00022771"/>
    </source>
</evidence>
<dbReference type="GO" id="GO:0003713">
    <property type="term" value="F:transcription coactivator activity"/>
    <property type="evidence" value="ECO:0007669"/>
    <property type="project" value="TreeGrafter"/>
</dbReference>
<dbReference type="SUPFAM" id="SSF57850">
    <property type="entry name" value="RING/U-box"/>
    <property type="match status" value="1"/>
</dbReference>
<dbReference type="InterPro" id="IPR000433">
    <property type="entry name" value="Znf_ZZ"/>
</dbReference>
<feature type="region of interest" description="Disordered" evidence="5">
    <location>
        <begin position="224"/>
        <end position="250"/>
    </location>
</feature>
<dbReference type="PROSITE" id="PS50135">
    <property type="entry name" value="ZF_ZZ_2"/>
    <property type="match status" value="1"/>
</dbReference>
<dbReference type="Pfam" id="PF22941">
    <property type="entry name" value="TADA2A-like_3rd"/>
    <property type="match status" value="1"/>
</dbReference>
<dbReference type="GO" id="GO:0003682">
    <property type="term" value="F:chromatin binding"/>
    <property type="evidence" value="ECO:0007669"/>
    <property type="project" value="TreeGrafter"/>
</dbReference>
<dbReference type="GO" id="GO:0006357">
    <property type="term" value="P:regulation of transcription by RNA polymerase II"/>
    <property type="evidence" value="ECO:0007669"/>
    <property type="project" value="TreeGrafter"/>
</dbReference>
<accession>A0A976M4F1</accession>
<evidence type="ECO:0000259" key="7">
    <source>
        <dbReference type="PROSITE" id="PS50135"/>
    </source>
</evidence>
<dbReference type="GO" id="GO:0005634">
    <property type="term" value="C:nucleus"/>
    <property type="evidence" value="ECO:0007669"/>
    <property type="project" value="TreeGrafter"/>
</dbReference>
<dbReference type="EMBL" id="CP056065">
    <property type="protein sequence ID" value="UKJ88181.2"/>
    <property type="molecule type" value="Genomic_DNA"/>
</dbReference>
<dbReference type="InterPro" id="IPR055141">
    <property type="entry name" value="TADA2A_B-like_dom"/>
</dbReference>
<feature type="domain" description="ZZ-type" evidence="7">
    <location>
        <begin position="67"/>
        <end position="142"/>
    </location>
</feature>
<organism evidence="9 10">
    <name type="scientific">Theileria orientalis</name>
    <dbReference type="NCBI Taxonomy" id="68886"/>
    <lineage>
        <taxon>Eukaryota</taxon>
        <taxon>Sar</taxon>
        <taxon>Alveolata</taxon>
        <taxon>Apicomplexa</taxon>
        <taxon>Aconoidasida</taxon>
        <taxon>Piroplasmida</taxon>
        <taxon>Theileriidae</taxon>
        <taxon>Theileria</taxon>
    </lineage>
</organism>
<dbReference type="Gene3D" id="1.10.10.10">
    <property type="entry name" value="Winged helix-like DNA-binding domain superfamily/Winged helix DNA-binding domain"/>
    <property type="match status" value="1"/>
</dbReference>
<keyword evidence="2 4" id="KW-0863">Zinc-finger</keyword>
<evidence type="ECO:0000256" key="5">
    <source>
        <dbReference type="SAM" id="MobiDB-lite"/>
    </source>
</evidence>
<evidence type="ECO:0000256" key="3">
    <source>
        <dbReference type="ARBA" id="ARBA00022833"/>
    </source>
</evidence>
<evidence type="ECO:0000313" key="10">
    <source>
        <dbReference type="Proteomes" id="UP000244803"/>
    </source>
</evidence>
<evidence type="ECO:0000259" key="8">
    <source>
        <dbReference type="PROSITE" id="PS51293"/>
    </source>
</evidence>
<dbReference type="SUPFAM" id="SSF46689">
    <property type="entry name" value="Homeodomain-like"/>
    <property type="match status" value="2"/>
</dbReference>
<dbReference type="OrthoDB" id="270417at2759"/>
<dbReference type="Gene3D" id="1.10.10.60">
    <property type="entry name" value="Homeodomain-like"/>
    <property type="match status" value="1"/>
</dbReference>
<protein>
    <submittedName>
        <fullName evidence="9">Transcriptional adaptor</fullName>
    </submittedName>
</protein>
<dbReference type="InterPro" id="IPR001005">
    <property type="entry name" value="SANT/Myb"/>
</dbReference>
<evidence type="ECO:0000259" key="6">
    <source>
        <dbReference type="PROSITE" id="PS50090"/>
    </source>
</evidence>
<name>A0A976M4F1_THEOR</name>
<dbReference type="Pfam" id="PF00569">
    <property type="entry name" value="ZZ"/>
    <property type="match status" value="1"/>
</dbReference>
<gene>
    <name evidence="9" type="ORF">MACJ_000625</name>
</gene>